<comment type="catalytic activity">
    <reaction evidence="14">
        <text>[GlcNAc-(1-&gt;4)-Mur2Ac(oyl-L-Ala-gamma-D-Glu-L-Lys-D-Ala-D-Ala)](n)-di-trans,octa-cis-undecaprenyl diphosphate + beta-D-GlcNAc-(1-&gt;4)-Mur2Ac(oyl-L-Ala-gamma-D-Glu-L-Lys-D-Ala-D-Ala)-di-trans,octa-cis-undecaprenyl diphosphate = [GlcNAc-(1-&gt;4)-Mur2Ac(oyl-L-Ala-gamma-D-Glu-L-Lys-D-Ala-D-Ala)](n+1)-di-trans,octa-cis-undecaprenyl diphosphate + di-trans,octa-cis-undecaprenyl diphosphate + H(+)</text>
        <dbReference type="Rhea" id="RHEA:23708"/>
        <dbReference type="Rhea" id="RHEA-COMP:9602"/>
        <dbReference type="Rhea" id="RHEA-COMP:9603"/>
        <dbReference type="ChEBI" id="CHEBI:15378"/>
        <dbReference type="ChEBI" id="CHEBI:58405"/>
        <dbReference type="ChEBI" id="CHEBI:60033"/>
        <dbReference type="ChEBI" id="CHEBI:78435"/>
        <dbReference type="EC" id="2.4.99.28"/>
    </reaction>
</comment>
<evidence type="ECO:0000256" key="9">
    <source>
        <dbReference type="ARBA" id="ARBA00022960"/>
    </source>
</evidence>
<keyword evidence="5" id="KW-0645">Protease</keyword>
<evidence type="ECO:0000313" key="19">
    <source>
        <dbReference type="EMBL" id="ADU42296.1"/>
    </source>
</evidence>
<feature type="transmembrane region" description="Helical" evidence="16">
    <location>
        <begin position="73"/>
        <end position="97"/>
    </location>
</feature>
<evidence type="ECO:0000256" key="16">
    <source>
        <dbReference type="SAM" id="Phobius"/>
    </source>
</evidence>
<proteinExistence type="inferred from homology"/>
<keyword evidence="7" id="KW-0808">Transferase</keyword>
<evidence type="ECO:0000259" key="18">
    <source>
        <dbReference type="Pfam" id="PF00912"/>
    </source>
</evidence>
<dbReference type="SUPFAM" id="SSF53955">
    <property type="entry name" value="Lysozyme-like"/>
    <property type="match status" value="1"/>
</dbReference>
<dbReference type="GO" id="GO:0008658">
    <property type="term" value="F:penicillin binding"/>
    <property type="evidence" value="ECO:0007669"/>
    <property type="project" value="InterPro"/>
</dbReference>
<evidence type="ECO:0000256" key="3">
    <source>
        <dbReference type="ARBA" id="ARBA00007739"/>
    </source>
</evidence>
<comment type="pathway">
    <text evidence="1">Cell wall biogenesis; peptidoglycan biosynthesis.</text>
</comment>
<dbReference type="HOGENOM" id="CLU_006354_2_4_5"/>
<name>E6VMB3_RHOPX</name>
<dbReference type="InterPro" id="IPR001460">
    <property type="entry name" value="PCN-bd_Tpept"/>
</dbReference>
<feature type="domain" description="Penicillin-binding protein transpeptidase" evidence="17">
    <location>
        <begin position="381"/>
        <end position="612"/>
    </location>
</feature>
<dbReference type="GO" id="GO:0009252">
    <property type="term" value="P:peptidoglycan biosynthetic process"/>
    <property type="evidence" value="ECO:0007669"/>
    <property type="project" value="UniProtKB-UniPathway"/>
</dbReference>
<evidence type="ECO:0000256" key="4">
    <source>
        <dbReference type="ARBA" id="ARBA00022645"/>
    </source>
</evidence>
<comment type="similarity">
    <text evidence="3">In the N-terminal section; belongs to the glycosyltransferase 51 family.</text>
</comment>
<dbReference type="PANTHER" id="PTHR32282">
    <property type="entry name" value="BINDING PROTEIN TRANSPEPTIDASE, PUTATIVE-RELATED"/>
    <property type="match status" value="1"/>
</dbReference>
<evidence type="ECO:0000256" key="15">
    <source>
        <dbReference type="SAM" id="MobiDB-lite"/>
    </source>
</evidence>
<dbReference type="Proteomes" id="UP000001402">
    <property type="component" value="Chromosome"/>
</dbReference>
<evidence type="ECO:0000313" key="20">
    <source>
        <dbReference type="Proteomes" id="UP000001402"/>
    </source>
</evidence>
<evidence type="ECO:0000256" key="12">
    <source>
        <dbReference type="ARBA" id="ARBA00023316"/>
    </source>
</evidence>
<dbReference type="NCBIfam" id="TIGR02074">
    <property type="entry name" value="PBP_1a_fam"/>
    <property type="match status" value="1"/>
</dbReference>
<dbReference type="BioCyc" id="RPAL652103:RPDX1_RS03275-MONOMER"/>
<dbReference type="AlphaFoldDB" id="E6VMB3"/>
<dbReference type="Pfam" id="PF00912">
    <property type="entry name" value="Transgly"/>
    <property type="match status" value="1"/>
</dbReference>
<keyword evidence="4" id="KW-0121">Carboxypeptidase</keyword>
<dbReference type="GO" id="GO:0006508">
    <property type="term" value="P:proteolysis"/>
    <property type="evidence" value="ECO:0007669"/>
    <property type="project" value="UniProtKB-KW"/>
</dbReference>
<dbReference type="InterPro" id="IPR050396">
    <property type="entry name" value="Glycosyltr_51/Transpeptidase"/>
</dbReference>
<comment type="similarity">
    <text evidence="2">In the C-terminal section; belongs to the transpeptidase family.</text>
</comment>
<feature type="domain" description="Glycosyl transferase family 51" evidence="18">
    <location>
        <begin position="128"/>
        <end position="295"/>
    </location>
</feature>
<keyword evidence="11" id="KW-0511">Multifunctional enzyme</keyword>
<dbReference type="KEGG" id="rpx:Rpdx1_0658"/>
<dbReference type="SUPFAM" id="SSF56601">
    <property type="entry name" value="beta-lactamase/transpeptidase-like"/>
    <property type="match status" value="1"/>
</dbReference>
<evidence type="ECO:0000256" key="10">
    <source>
        <dbReference type="ARBA" id="ARBA00022984"/>
    </source>
</evidence>
<keyword evidence="16" id="KW-1133">Transmembrane helix</keyword>
<keyword evidence="8" id="KW-0378">Hydrolase</keyword>
<dbReference type="UniPathway" id="UPA00219"/>
<dbReference type="InterPro" id="IPR012338">
    <property type="entry name" value="Beta-lactam/transpept-like"/>
</dbReference>
<dbReference type="FunFam" id="1.10.3810.10:FF:000001">
    <property type="entry name" value="Penicillin-binding protein 1A"/>
    <property type="match status" value="1"/>
</dbReference>
<reference evidence="19" key="1">
    <citation type="submission" date="2010-12" db="EMBL/GenBank/DDBJ databases">
        <title>Complete sequence of Rhodopseudomonas palustris DX-1.</title>
        <authorList>
            <consortium name="US DOE Joint Genome Institute"/>
            <person name="Lucas S."/>
            <person name="Copeland A."/>
            <person name="Lapidus A."/>
            <person name="Cheng J.-F."/>
            <person name="Goodwin L."/>
            <person name="Pitluck S."/>
            <person name="Misra M."/>
            <person name="Chertkov O."/>
            <person name="Detter J.C."/>
            <person name="Han C."/>
            <person name="Tapia R."/>
            <person name="Land M."/>
            <person name="Hauser L."/>
            <person name="Kyrpides N."/>
            <person name="Ivanova N."/>
            <person name="Ovchinnikova G."/>
            <person name="Logan B."/>
            <person name="Oda Y."/>
            <person name="Harwood C."/>
            <person name="Woyke T."/>
        </authorList>
    </citation>
    <scope>NUCLEOTIDE SEQUENCE [LARGE SCALE GENOMIC DNA]</scope>
    <source>
        <strain evidence="19">DX-1</strain>
    </source>
</reference>
<evidence type="ECO:0000256" key="8">
    <source>
        <dbReference type="ARBA" id="ARBA00022801"/>
    </source>
</evidence>
<comment type="catalytic activity">
    <reaction evidence="13">
        <text>Preferential cleavage: (Ac)2-L-Lys-D-Ala-|-D-Ala. Also transpeptidation of peptidyl-alanyl moieties that are N-acyl substituents of D-alanine.</text>
        <dbReference type="EC" id="3.4.16.4"/>
    </reaction>
</comment>
<organism evidence="19 20">
    <name type="scientific">Rhodopseudomonas palustris (strain DX-1)</name>
    <dbReference type="NCBI Taxonomy" id="652103"/>
    <lineage>
        <taxon>Bacteria</taxon>
        <taxon>Pseudomonadati</taxon>
        <taxon>Pseudomonadota</taxon>
        <taxon>Alphaproteobacteria</taxon>
        <taxon>Hyphomicrobiales</taxon>
        <taxon>Nitrobacteraceae</taxon>
        <taxon>Rhodopseudomonas</taxon>
    </lineage>
</organism>
<evidence type="ECO:0000256" key="14">
    <source>
        <dbReference type="ARBA" id="ARBA00049902"/>
    </source>
</evidence>
<evidence type="ECO:0000259" key="17">
    <source>
        <dbReference type="Pfam" id="PF00905"/>
    </source>
</evidence>
<dbReference type="OrthoDB" id="9766909at2"/>
<keyword evidence="6" id="KW-0328">Glycosyltransferase</keyword>
<dbReference type="GO" id="GO:0030288">
    <property type="term" value="C:outer membrane-bounded periplasmic space"/>
    <property type="evidence" value="ECO:0007669"/>
    <property type="project" value="TreeGrafter"/>
</dbReference>
<keyword evidence="12" id="KW-0961">Cell wall biogenesis/degradation</keyword>
<dbReference type="GO" id="GO:0071555">
    <property type="term" value="P:cell wall organization"/>
    <property type="evidence" value="ECO:0007669"/>
    <property type="project" value="UniProtKB-KW"/>
</dbReference>
<evidence type="ECO:0000256" key="6">
    <source>
        <dbReference type="ARBA" id="ARBA00022676"/>
    </source>
</evidence>
<evidence type="ECO:0000256" key="2">
    <source>
        <dbReference type="ARBA" id="ARBA00007090"/>
    </source>
</evidence>
<dbReference type="InterPro" id="IPR023346">
    <property type="entry name" value="Lysozyme-like_dom_sf"/>
</dbReference>
<dbReference type="GO" id="GO:0009002">
    <property type="term" value="F:serine-type D-Ala-D-Ala carboxypeptidase activity"/>
    <property type="evidence" value="ECO:0007669"/>
    <property type="project" value="UniProtKB-EC"/>
</dbReference>
<dbReference type="GO" id="GO:0008360">
    <property type="term" value="P:regulation of cell shape"/>
    <property type="evidence" value="ECO:0007669"/>
    <property type="project" value="UniProtKB-KW"/>
</dbReference>
<dbReference type="PANTHER" id="PTHR32282:SF33">
    <property type="entry name" value="PEPTIDOGLYCAN GLYCOSYLTRANSFERASE"/>
    <property type="match status" value="1"/>
</dbReference>
<keyword evidence="9" id="KW-0133">Cell shape</keyword>
<keyword evidence="16" id="KW-0472">Membrane</keyword>
<dbReference type="InterPro" id="IPR001264">
    <property type="entry name" value="Glyco_trans_51"/>
</dbReference>
<dbReference type="GO" id="GO:0008955">
    <property type="term" value="F:peptidoglycan glycosyltransferase activity"/>
    <property type="evidence" value="ECO:0007669"/>
    <property type="project" value="UniProtKB-EC"/>
</dbReference>
<gene>
    <name evidence="19" type="ordered locus">Rpdx1_0658</name>
</gene>
<accession>E6VMB3</accession>
<dbReference type="Pfam" id="PF00905">
    <property type="entry name" value="Transpeptidase"/>
    <property type="match status" value="1"/>
</dbReference>
<evidence type="ECO:0000256" key="7">
    <source>
        <dbReference type="ARBA" id="ARBA00022679"/>
    </source>
</evidence>
<dbReference type="EMBL" id="CP002418">
    <property type="protein sequence ID" value="ADU42296.1"/>
    <property type="molecule type" value="Genomic_DNA"/>
</dbReference>
<evidence type="ECO:0000256" key="11">
    <source>
        <dbReference type="ARBA" id="ARBA00023268"/>
    </source>
</evidence>
<dbReference type="Gene3D" id="3.40.710.10">
    <property type="entry name" value="DD-peptidase/beta-lactamase superfamily"/>
    <property type="match status" value="1"/>
</dbReference>
<evidence type="ECO:0000256" key="5">
    <source>
        <dbReference type="ARBA" id="ARBA00022670"/>
    </source>
</evidence>
<keyword evidence="16" id="KW-0812">Transmembrane</keyword>
<sequence length="749" mass="79336">MAWGRKTAGERREPTFGPGESLTDMRLTPQDRVNLADDKPKKKSAGKPGGGARSKRKPRKGMIASVRRAIGRVVYWSAVAGIWAVLAVVGVMVWVGAHLPPIQSLEIPKRPPTITIVADDGSTMAVRGEQAGTNVALKDLPPYLPKAFIAIEDRRFYSHFGVDPLGIGRAAVANVLHRGVAQGGSTLTQQLAKNLFLTQDRTLTRKLQEVELALWLERKHSKAEILELYLNRVYFGSGAYGVEAAAQKYFGKSAKEVTLVEAAMLAGLVKSPSRLAPNRNPEGAEKRAQIVLAAMAEAGFVTAKQAQAAIANPVYTVKPTGAGTINYVADWIGEVLDDLVGQIDQSIIVETSIDPRLQSVAEAAIIDELAAKSVKYKVTQGALVAMTPDGTVRAMIGGRNYADSQFNRAVTAKRQPGSAFKPFVYLTAVEAGMTPETIRQDAPLDLKGWKPENYSHEYFGAVTLTQALAMSLNTVAVRLGLEVGPKNVVRTAHRLGIASKLDANPSIALGTSEVTLTELVGAYAAFANGGLLASPHVVKRIRTAQGNKLLYARSNETASRVMDPRAAAMMNAMMQETLRSGTAQKADLPGWIAAGKTGTSQDFRDAWFLGYTGTLVTGVWLGNDDNSPTRKATGGGLPVEVWTRFMREALKGTTPQPLPGGWSGGPLVTSGATGAASGSGIGGAIGGFLSGAAPTGGTIAQPGPRGEAQVTNMPPPPGAGRMPPPTRANVRPEADAGLDGWLMDRLFGR</sequence>
<evidence type="ECO:0000256" key="1">
    <source>
        <dbReference type="ARBA" id="ARBA00004752"/>
    </source>
</evidence>
<evidence type="ECO:0000256" key="13">
    <source>
        <dbReference type="ARBA" id="ARBA00034000"/>
    </source>
</evidence>
<dbReference type="Gene3D" id="1.10.3810.10">
    <property type="entry name" value="Biosynthetic peptidoglycan transglycosylase-like"/>
    <property type="match status" value="1"/>
</dbReference>
<dbReference type="InterPro" id="IPR036950">
    <property type="entry name" value="PBP_transglycosylase"/>
</dbReference>
<dbReference type="STRING" id="652103.Rpdx1_0658"/>
<dbReference type="eggNOG" id="COG0744">
    <property type="taxonomic scope" value="Bacteria"/>
</dbReference>
<feature type="region of interest" description="Disordered" evidence="15">
    <location>
        <begin position="1"/>
        <end position="61"/>
    </location>
</feature>
<keyword evidence="10" id="KW-0573">Peptidoglycan synthesis</keyword>
<protein>
    <submittedName>
        <fullName evidence="19">Penicillin-binding protein, 1A family</fullName>
    </submittedName>
</protein>